<dbReference type="Pfam" id="PF03466">
    <property type="entry name" value="LysR_substrate"/>
    <property type="match status" value="1"/>
</dbReference>
<reference evidence="6 7" key="1">
    <citation type="journal article" date="2015" name="Stand. Genomic Sci.">
        <title>Genomic Encyclopedia of Bacterial and Archaeal Type Strains, Phase III: the genomes of soil and plant-associated and newly described type strains.</title>
        <authorList>
            <person name="Whitman W.B."/>
            <person name="Woyke T."/>
            <person name="Klenk H.P."/>
            <person name="Zhou Y."/>
            <person name="Lilburn T.G."/>
            <person name="Beck B.J."/>
            <person name="De Vos P."/>
            <person name="Vandamme P."/>
            <person name="Eisen J.A."/>
            <person name="Garrity G."/>
            <person name="Hugenholtz P."/>
            <person name="Kyrpides N.C."/>
        </authorList>
    </citation>
    <scope>NUCLEOTIDE SEQUENCE [LARGE SCALE GENOMIC DNA]</scope>
    <source>
        <strain evidence="6 7">CGMCC 1.2546</strain>
    </source>
</reference>
<evidence type="ECO:0000259" key="5">
    <source>
        <dbReference type="PROSITE" id="PS50931"/>
    </source>
</evidence>
<dbReference type="Gene3D" id="1.10.10.10">
    <property type="entry name" value="Winged helix-like DNA-binding domain superfamily/Winged helix DNA-binding domain"/>
    <property type="match status" value="1"/>
</dbReference>
<keyword evidence="4" id="KW-0804">Transcription</keyword>
<dbReference type="EMBL" id="VLKT01000033">
    <property type="protein sequence ID" value="TWI30004.1"/>
    <property type="molecule type" value="Genomic_DNA"/>
</dbReference>
<dbReference type="AlphaFoldDB" id="A0A562ND16"/>
<dbReference type="PROSITE" id="PS50931">
    <property type="entry name" value="HTH_LYSR"/>
    <property type="match status" value="1"/>
</dbReference>
<keyword evidence="2" id="KW-0805">Transcription regulation</keyword>
<evidence type="ECO:0000256" key="3">
    <source>
        <dbReference type="ARBA" id="ARBA00023125"/>
    </source>
</evidence>
<dbReference type="PANTHER" id="PTHR30537:SF5">
    <property type="entry name" value="HTH-TYPE TRANSCRIPTIONAL ACTIVATOR TTDR-RELATED"/>
    <property type="match status" value="1"/>
</dbReference>
<keyword evidence="7" id="KW-1185">Reference proteome</keyword>
<evidence type="ECO:0000256" key="2">
    <source>
        <dbReference type="ARBA" id="ARBA00023015"/>
    </source>
</evidence>
<dbReference type="Proteomes" id="UP000317122">
    <property type="component" value="Unassembled WGS sequence"/>
</dbReference>
<dbReference type="GO" id="GO:0003677">
    <property type="term" value="F:DNA binding"/>
    <property type="evidence" value="ECO:0007669"/>
    <property type="project" value="UniProtKB-KW"/>
</dbReference>
<proteinExistence type="inferred from homology"/>
<dbReference type="InterPro" id="IPR058163">
    <property type="entry name" value="LysR-type_TF_proteobact-type"/>
</dbReference>
<dbReference type="SUPFAM" id="SSF46785">
    <property type="entry name" value="Winged helix' DNA-binding domain"/>
    <property type="match status" value="1"/>
</dbReference>
<evidence type="ECO:0000256" key="1">
    <source>
        <dbReference type="ARBA" id="ARBA00009437"/>
    </source>
</evidence>
<organism evidence="6 7">
    <name type="scientific">Mesorhizobium tianshanense</name>
    <dbReference type="NCBI Taxonomy" id="39844"/>
    <lineage>
        <taxon>Bacteria</taxon>
        <taxon>Pseudomonadati</taxon>
        <taxon>Pseudomonadota</taxon>
        <taxon>Alphaproteobacteria</taxon>
        <taxon>Hyphomicrobiales</taxon>
        <taxon>Phyllobacteriaceae</taxon>
        <taxon>Mesorhizobium</taxon>
    </lineage>
</organism>
<dbReference type="InterPro" id="IPR005119">
    <property type="entry name" value="LysR_subst-bd"/>
</dbReference>
<dbReference type="InterPro" id="IPR000847">
    <property type="entry name" value="LysR_HTH_N"/>
</dbReference>
<dbReference type="Gene3D" id="3.40.190.290">
    <property type="match status" value="1"/>
</dbReference>
<dbReference type="InterPro" id="IPR036388">
    <property type="entry name" value="WH-like_DNA-bd_sf"/>
</dbReference>
<keyword evidence="3 6" id="KW-0238">DNA-binding</keyword>
<dbReference type="InterPro" id="IPR036390">
    <property type="entry name" value="WH_DNA-bd_sf"/>
</dbReference>
<name>A0A562ND16_9HYPH</name>
<dbReference type="PANTHER" id="PTHR30537">
    <property type="entry name" value="HTH-TYPE TRANSCRIPTIONAL REGULATOR"/>
    <property type="match status" value="1"/>
</dbReference>
<dbReference type="SUPFAM" id="SSF53850">
    <property type="entry name" value="Periplasmic binding protein-like II"/>
    <property type="match status" value="1"/>
</dbReference>
<accession>A0A562ND16</accession>
<evidence type="ECO:0000313" key="7">
    <source>
        <dbReference type="Proteomes" id="UP000317122"/>
    </source>
</evidence>
<dbReference type="Pfam" id="PF00126">
    <property type="entry name" value="HTH_1"/>
    <property type="match status" value="1"/>
</dbReference>
<protein>
    <submittedName>
        <fullName evidence="6">DNA-binding transcriptional LysR family regulator</fullName>
    </submittedName>
</protein>
<gene>
    <name evidence="6" type="ORF">IQ26_04819</name>
</gene>
<evidence type="ECO:0000256" key="4">
    <source>
        <dbReference type="ARBA" id="ARBA00023163"/>
    </source>
</evidence>
<comment type="caution">
    <text evidence="6">The sequence shown here is derived from an EMBL/GenBank/DDBJ whole genome shotgun (WGS) entry which is preliminary data.</text>
</comment>
<feature type="domain" description="HTH lysR-type" evidence="5">
    <location>
        <begin position="3"/>
        <end position="60"/>
    </location>
</feature>
<sequence length="344" mass="36966">MSVELGDLNAFLAVARAGGFREGARASGGSASGLSEAVRRLETRLGVRLLNRTTRSVSPTEAGASLLARLGPALTEVEAALDMVNGFRDRPAGTLRLNVPVSAARLVLPGIVPRFLAAYPGIRLEVIAEESFVDVLAEGCDAGIRYDERLEQDMIAVPIGPRVQRFATAASLAYLDRHGRPQHPRDLLGHACLRGRFSGRTPPPWEFERDGEVVLVDPTGPLLVTLGGAADLAVDAAIAGTGIVSLFEDWLRPHFESGALEPVLEPWWQSFSGPFLYYPAGASCRPHCAHSSTSSGHGPIDRDWARLVSQKRKSHPEAAFSIVSSCVALRELGPKRSLALRELE</sequence>
<comment type="similarity">
    <text evidence="1">Belongs to the LysR transcriptional regulatory family.</text>
</comment>
<dbReference type="GO" id="GO:0003700">
    <property type="term" value="F:DNA-binding transcription factor activity"/>
    <property type="evidence" value="ECO:0007669"/>
    <property type="project" value="InterPro"/>
</dbReference>
<evidence type="ECO:0000313" key="6">
    <source>
        <dbReference type="EMBL" id="TWI30004.1"/>
    </source>
</evidence>
<dbReference type="FunFam" id="1.10.10.10:FF:000001">
    <property type="entry name" value="LysR family transcriptional regulator"/>
    <property type="match status" value="1"/>
</dbReference>